<dbReference type="Pfam" id="PF02311">
    <property type="entry name" value="AraC_binding"/>
    <property type="match status" value="1"/>
</dbReference>
<feature type="domain" description="HTH araC/xylS-type" evidence="4">
    <location>
        <begin position="201"/>
        <end position="299"/>
    </location>
</feature>
<dbReference type="PROSITE" id="PS00041">
    <property type="entry name" value="HTH_ARAC_FAMILY_1"/>
    <property type="match status" value="1"/>
</dbReference>
<evidence type="ECO:0000259" key="4">
    <source>
        <dbReference type="PROSITE" id="PS01124"/>
    </source>
</evidence>
<evidence type="ECO:0000256" key="3">
    <source>
        <dbReference type="ARBA" id="ARBA00023163"/>
    </source>
</evidence>
<keyword evidence="1" id="KW-0805">Transcription regulation</keyword>
<dbReference type="CDD" id="cd02208">
    <property type="entry name" value="cupin_RmlC-like"/>
    <property type="match status" value="1"/>
</dbReference>
<dbReference type="RefSeq" id="WP_161870647.1">
    <property type="nucleotide sequence ID" value="NZ_JAQFAM010000028.1"/>
</dbReference>
<protein>
    <recommendedName>
        <fullName evidence="4">HTH araC/xylS-type domain-containing protein</fullName>
    </recommendedName>
</protein>
<dbReference type="PANTHER" id="PTHR43280">
    <property type="entry name" value="ARAC-FAMILY TRANSCRIPTIONAL REGULATOR"/>
    <property type="match status" value="1"/>
</dbReference>
<evidence type="ECO:0000256" key="2">
    <source>
        <dbReference type="ARBA" id="ARBA00023125"/>
    </source>
</evidence>
<name>A0ABV0EYZ4_9ENTE</name>
<dbReference type="InterPro" id="IPR037923">
    <property type="entry name" value="HTH-like"/>
</dbReference>
<keyword evidence="3" id="KW-0804">Transcription</keyword>
<dbReference type="InterPro" id="IPR009057">
    <property type="entry name" value="Homeodomain-like_sf"/>
</dbReference>
<dbReference type="InterPro" id="IPR018060">
    <property type="entry name" value="HTH_AraC"/>
</dbReference>
<dbReference type="PANTHER" id="PTHR43280:SF2">
    <property type="entry name" value="HTH-TYPE TRANSCRIPTIONAL REGULATOR EXSA"/>
    <property type="match status" value="1"/>
</dbReference>
<dbReference type="Proteomes" id="UP001429357">
    <property type="component" value="Unassembled WGS sequence"/>
</dbReference>
<evidence type="ECO:0000256" key="1">
    <source>
        <dbReference type="ARBA" id="ARBA00023015"/>
    </source>
</evidence>
<dbReference type="PRINTS" id="PR00032">
    <property type="entry name" value="HTHARAC"/>
</dbReference>
<dbReference type="InterPro" id="IPR003313">
    <property type="entry name" value="AraC-bd"/>
</dbReference>
<dbReference type="InterPro" id="IPR020449">
    <property type="entry name" value="Tscrpt_reg_AraC-type_HTH"/>
</dbReference>
<dbReference type="Gene3D" id="1.10.10.60">
    <property type="entry name" value="Homeodomain-like"/>
    <property type="match status" value="2"/>
</dbReference>
<keyword evidence="6" id="KW-1185">Reference proteome</keyword>
<accession>A0ABV0EYZ4</accession>
<dbReference type="PROSITE" id="PS01124">
    <property type="entry name" value="HTH_ARAC_FAMILY_2"/>
    <property type="match status" value="1"/>
</dbReference>
<dbReference type="SMART" id="SM00342">
    <property type="entry name" value="HTH_ARAC"/>
    <property type="match status" value="1"/>
</dbReference>
<reference evidence="5" key="1">
    <citation type="submission" date="2016-06" db="EMBL/GenBank/DDBJ databases">
        <authorList>
            <person name="Van Tyne D."/>
        </authorList>
    </citation>
    <scope>NUCLEOTIDE SEQUENCE</scope>
    <source>
        <strain evidence="5">JM9A</strain>
    </source>
</reference>
<dbReference type="SUPFAM" id="SSF46689">
    <property type="entry name" value="Homeodomain-like"/>
    <property type="match status" value="2"/>
</dbReference>
<evidence type="ECO:0000313" key="5">
    <source>
        <dbReference type="EMBL" id="MEO1781025.1"/>
    </source>
</evidence>
<dbReference type="Gene3D" id="2.60.120.10">
    <property type="entry name" value="Jelly Rolls"/>
    <property type="match status" value="1"/>
</dbReference>
<dbReference type="InterPro" id="IPR018062">
    <property type="entry name" value="HTH_AraC-typ_CS"/>
</dbReference>
<sequence length="299" mass="34409">MVLHEINQAEMGALREQVVHGTPAFPVGWYPHLRSYWQEYYFIPHWHRELELIIVESGQMELVIQGQSFLLHSGMVLLIPPNVLHTAYRLPEKDCCFSCIVFAPEFIAGMAQETIRQELLEPLFVSEFHEDLLITSQVADVLGLSEAVHQLLEALDQKEQAVQQLRVKGLLLLILATLFEQKGGISPNNKLSQKLQQDREKIILGYMADHLAEKITLAELASQLNLSKEQFSRFFRQAFRRSPLQYVTQMRLQKACRLLLQGNLTMSEVAEACGFDNSNYFARVFKQRFGMSPSEFQRK</sequence>
<reference evidence="5" key="2">
    <citation type="submission" date="2024-02" db="EMBL/GenBank/DDBJ databases">
        <title>The Genome Sequence of Enterococcus diestrammenae JM9A.</title>
        <authorList>
            <person name="Earl A."/>
            <person name="Manson A."/>
            <person name="Gilmore M."/>
            <person name="Sanders J."/>
            <person name="Shea T."/>
            <person name="Howe W."/>
            <person name="Livny J."/>
            <person name="Cuomo C."/>
            <person name="Neafsey D."/>
            <person name="Birren B."/>
        </authorList>
    </citation>
    <scope>NUCLEOTIDE SEQUENCE</scope>
    <source>
        <strain evidence="5">JM9A</strain>
    </source>
</reference>
<organism evidence="5 6">
    <name type="scientific">Enterococcus diestrammenae</name>
    <dbReference type="NCBI Taxonomy" id="1155073"/>
    <lineage>
        <taxon>Bacteria</taxon>
        <taxon>Bacillati</taxon>
        <taxon>Bacillota</taxon>
        <taxon>Bacilli</taxon>
        <taxon>Lactobacillales</taxon>
        <taxon>Enterococcaceae</taxon>
        <taxon>Enterococcus</taxon>
    </lineage>
</organism>
<dbReference type="SUPFAM" id="SSF51215">
    <property type="entry name" value="Regulatory protein AraC"/>
    <property type="match status" value="1"/>
</dbReference>
<evidence type="ECO:0000313" key="6">
    <source>
        <dbReference type="Proteomes" id="UP001429357"/>
    </source>
</evidence>
<dbReference type="Pfam" id="PF12833">
    <property type="entry name" value="HTH_18"/>
    <property type="match status" value="1"/>
</dbReference>
<proteinExistence type="predicted"/>
<comment type="caution">
    <text evidence="5">The sequence shown here is derived from an EMBL/GenBank/DDBJ whole genome shotgun (WGS) entry which is preliminary data.</text>
</comment>
<dbReference type="InterPro" id="IPR014710">
    <property type="entry name" value="RmlC-like_jellyroll"/>
</dbReference>
<gene>
    <name evidence="5" type="ORF">BAU18_000604</name>
</gene>
<keyword evidence="2" id="KW-0238">DNA-binding</keyword>
<dbReference type="EMBL" id="MAEI02000001">
    <property type="protein sequence ID" value="MEO1781025.1"/>
    <property type="molecule type" value="Genomic_DNA"/>
</dbReference>